<evidence type="ECO:0000313" key="3">
    <source>
        <dbReference type="Proteomes" id="UP000655287"/>
    </source>
</evidence>
<keyword evidence="3" id="KW-1185">Reference proteome</keyword>
<protein>
    <submittedName>
        <fullName evidence="2">Uncharacterized protein</fullName>
    </submittedName>
</protein>
<name>A0A919R385_9ACTN</name>
<feature type="region of interest" description="Disordered" evidence="1">
    <location>
        <begin position="62"/>
        <end position="102"/>
    </location>
</feature>
<dbReference type="EMBL" id="BOOU01000052">
    <property type="protein sequence ID" value="GII78769.1"/>
    <property type="molecule type" value="Genomic_DNA"/>
</dbReference>
<evidence type="ECO:0000256" key="1">
    <source>
        <dbReference type="SAM" id="MobiDB-lite"/>
    </source>
</evidence>
<organism evidence="2 3">
    <name type="scientific">Sphaerisporangium rufum</name>
    <dbReference type="NCBI Taxonomy" id="1381558"/>
    <lineage>
        <taxon>Bacteria</taxon>
        <taxon>Bacillati</taxon>
        <taxon>Actinomycetota</taxon>
        <taxon>Actinomycetes</taxon>
        <taxon>Streptosporangiales</taxon>
        <taxon>Streptosporangiaceae</taxon>
        <taxon>Sphaerisporangium</taxon>
    </lineage>
</organism>
<dbReference type="AlphaFoldDB" id="A0A919R385"/>
<gene>
    <name evidence="2" type="ORF">Sru01_37510</name>
</gene>
<proteinExistence type="predicted"/>
<dbReference type="Proteomes" id="UP000655287">
    <property type="component" value="Unassembled WGS sequence"/>
</dbReference>
<reference evidence="2" key="1">
    <citation type="submission" date="2021-01" db="EMBL/GenBank/DDBJ databases">
        <title>Whole genome shotgun sequence of Sphaerisporangium rufum NBRC 109079.</title>
        <authorList>
            <person name="Komaki H."/>
            <person name="Tamura T."/>
        </authorList>
    </citation>
    <scope>NUCLEOTIDE SEQUENCE</scope>
    <source>
        <strain evidence="2">NBRC 109079</strain>
    </source>
</reference>
<sequence length="102" mass="11210">MATMSRARRAELQRRAQEIRLTCQRDGIAVEQIALAILDALQPEMRRLEAWRIAYGWSRPQCVADRGRGGRRHQRKRGPDATSDIDGRGGSVSAAAPAGQAG</sequence>
<comment type="caution">
    <text evidence="2">The sequence shown here is derived from an EMBL/GenBank/DDBJ whole genome shotgun (WGS) entry which is preliminary data.</text>
</comment>
<accession>A0A919R385</accession>
<evidence type="ECO:0000313" key="2">
    <source>
        <dbReference type="EMBL" id="GII78769.1"/>
    </source>
</evidence>